<dbReference type="EMBL" id="AZFV01000002">
    <property type="protein sequence ID" value="KRM18397.1"/>
    <property type="molecule type" value="Genomic_DNA"/>
</dbReference>
<dbReference type="Pfam" id="PF00359">
    <property type="entry name" value="PTS_EIIA_2"/>
    <property type="match status" value="1"/>
</dbReference>
<dbReference type="CDD" id="cd00211">
    <property type="entry name" value="PTS_IIA_fru"/>
    <property type="match status" value="1"/>
</dbReference>
<dbReference type="AlphaFoldDB" id="A0A0R1WLN3"/>
<dbReference type="Proteomes" id="UP000051302">
    <property type="component" value="Unassembled WGS sequence"/>
</dbReference>
<evidence type="ECO:0000313" key="2">
    <source>
        <dbReference type="EMBL" id="KRM18397.1"/>
    </source>
</evidence>
<protein>
    <submittedName>
        <fullName evidence="2">PTS system fructose-specific transporter subunit IIABC</fullName>
    </submittedName>
</protein>
<proteinExistence type="predicted"/>
<dbReference type="RefSeq" id="WP_057890924.1">
    <property type="nucleotide sequence ID" value="NZ_AZFV01000002.1"/>
</dbReference>
<reference evidence="2 3" key="1">
    <citation type="journal article" date="2015" name="Genome Announc.">
        <title>Expanding the biotechnology potential of lactobacilli through comparative genomics of 213 strains and associated genera.</title>
        <authorList>
            <person name="Sun Z."/>
            <person name="Harris H.M."/>
            <person name="McCann A."/>
            <person name="Guo C."/>
            <person name="Argimon S."/>
            <person name="Zhang W."/>
            <person name="Yang X."/>
            <person name="Jeffery I.B."/>
            <person name="Cooney J.C."/>
            <person name="Kagawa T.F."/>
            <person name="Liu W."/>
            <person name="Song Y."/>
            <person name="Salvetti E."/>
            <person name="Wrobel A."/>
            <person name="Rasinkangas P."/>
            <person name="Parkhill J."/>
            <person name="Rea M.C."/>
            <person name="O'Sullivan O."/>
            <person name="Ritari J."/>
            <person name="Douillard F.P."/>
            <person name="Paul Ross R."/>
            <person name="Yang R."/>
            <person name="Briner A.E."/>
            <person name="Felis G.E."/>
            <person name="de Vos W.M."/>
            <person name="Barrangou R."/>
            <person name="Klaenhammer T.R."/>
            <person name="Caufield P.W."/>
            <person name="Cui Y."/>
            <person name="Zhang H."/>
            <person name="O'Toole P.W."/>
        </authorList>
    </citation>
    <scope>NUCLEOTIDE SEQUENCE [LARGE SCALE GENOMIC DNA]</scope>
    <source>
        <strain evidence="2 3">DSM 16982</strain>
    </source>
</reference>
<accession>A0A0R1WLN3</accession>
<dbReference type="PROSITE" id="PS00372">
    <property type="entry name" value="PTS_EIIA_TYPE_2_HIS"/>
    <property type="match status" value="1"/>
</dbReference>
<dbReference type="InterPro" id="IPR002178">
    <property type="entry name" value="PTS_EIIA_type-2_dom"/>
</dbReference>
<evidence type="ECO:0000313" key="3">
    <source>
        <dbReference type="Proteomes" id="UP000051302"/>
    </source>
</evidence>
<feature type="domain" description="PTS EIIA type-2" evidence="1">
    <location>
        <begin position="40"/>
        <end position="181"/>
    </location>
</feature>
<evidence type="ECO:0000259" key="1">
    <source>
        <dbReference type="PROSITE" id="PS51094"/>
    </source>
</evidence>
<dbReference type="InterPro" id="IPR051541">
    <property type="entry name" value="PTS_SugarTrans_NitroReg"/>
</dbReference>
<dbReference type="InterPro" id="IPR016152">
    <property type="entry name" value="PTrfase/Anion_transptr"/>
</dbReference>
<keyword evidence="3" id="KW-1185">Reference proteome</keyword>
<dbReference type="PROSITE" id="PS51094">
    <property type="entry name" value="PTS_EIIA_TYPE_2"/>
    <property type="match status" value="1"/>
</dbReference>
<dbReference type="PANTHER" id="PTHR47738:SF1">
    <property type="entry name" value="NITROGEN REGULATORY PROTEIN"/>
    <property type="match status" value="1"/>
</dbReference>
<gene>
    <name evidence="2" type="ORF">FD31_GL000942</name>
</gene>
<name>A0A0R1WLN3_9LACO</name>
<dbReference type="STRING" id="1423774.FD31_GL000942"/>
<dbReference type="PATRIC" id="fig|1423774.3.peg.983"/>
<comment type="caution">
    <text evidence="2">The sequence shown here is derived from an EMBL/GenBank/DDBJ whole genome shotgun (WGS) entry which is preliminary data.</text>
</comment>
<dbReference type="GO" id="GO:0030295">
    <property type="term" value="F:protein kinase activator activity"/>
    <property type="evidence" value="ECO:0007669"/>
    <property type="project" value="TreeGrafter"/>
</dbReference>
<dbReference type="Gene3D" id="3.40.930.10">
    <property type="entry name" value="Mannitol-specific EII, Chain A"/>
    <property type="match status" value="1"/>
</dbReference>
<dbReference type="SUPFAM" id="SSF55804">
    <property type="entry name" value="Phoshotransferase/anion transport protein"/>
    <property type="match status" value="1"/>
</dbReference>
<sequence>MSFWQKIGDFLNPSSSSQTIRTNDQNVTGSQKEPMSDFSQILDVKNIVVDVDVKSRDELLKYLSNLAQTNDKSIDEEAIYGKYLVRENDAATDLGDGIAVPHAQDKSVTSLTMLIVKLKQPIIWDKSNSVQTVISLLIPDPEKNYQHVPYLSTVARLLLKKGFLHSLARAKTSDEIKKLFG</sequence>
<organism evidence="2 3">
    <name type="scientific">Companilactobacillus nantensis DSM 16982</name>
    <dbReference type="NCBI Taxonomy" id="1423774"/>
    <lineage>
        <taxon>Bacteria</taxon>
        <taxon>Bacillati</taxon>
        <taxon>Bacillota</taxon>
        <taxon>Bacilli</taxon>
        <taxon>Lactobacillales</taxon>
        <taxon>Lactobacillaceae</taxon>
        <taxon>Companilactobacillus</taxon>
    </lineage>
</organism>
<dbReference type="PANTHER" id="PTHR47738">
    <property type="entry name" value="PTS SYSTEM FRUCTOSE-LIKE EIIA COMPONENT-RELATED"/>
    <property type="match status" value="1"/>
</dbReference>